<evidence type="ECO:0000313" key="3">
    <source>
        <dbReference type="EMBL" id="PIL36993.1"/>
    </source>
</evidence>
<evidence type="ECO:0000256" key="1">
    <source>
        <dbReference type="SAM" id="MobiDB-lite"/>
    </source>
</evidence>
<keyword evidence="2" id="KW-0472">Membrane</keyword>
<gene>
    <name evidence="3" type="ORF">GSI_00685</name>
</gene>
<dbReference type="AlphaFoldDB" id="A0A2G8STF8"/>
<sequence length="137" mass="14601">MRAEEQQKSAAKRMRPQSTVVEEVKPQIADDEDMGIPTPRSNSKAIKEMSAVPDVEPSEVLDRAISPVSTVTSGSEPPLAHRVKMNGIVHIVIIVVHVIIHVLVIIVFVGDGSHGESGIHSKLDIILNRTGGGGGMA</sequence>
<keyword evidence="2" id="KW-1133">Transmembrane helix</keyword>
<keyword evidence="2" id="KW-0812">Transmembrane</keyword>
<feature type="transmembrane region" description="Helical" evidence="2">
    <location>
        <begin position="88"/>
        <end position="109"/>
    </location>
</feature>
<keyword evidence="4" id="KW-1185">Reference proteome</keyword>
<accession>A0A2G8STF8</accession>
<evidence type="ECO:0000256" key="2">
    <source>
        <dbReference type="SAM" id="Phobius"/>
    </source>
</evidence>
<organism evidence="3 4">
    <name type="scientific">Ganoderma sinense ZZ0214-1</name>
    <dbReference type="NCBI Taxonomy" id="1077348"/>
    <lineage>
        <taxon>Eukaryota</taxon>
        <taxon>Fungi</taxon>
        <taxon>Dikarya</taxon>
        <taxon>Basidiomycota</taxon>
        <taxon>Agaricomycotina</taxon>
        <taxon>Agaricomycetes</taxon>
        <taxon>Polyporales</taxon>
        <taxon>Polyporaceae</taxon>
        <taxon>Ganoderma</taxon>
    </lineage>
</organism>
<proteinExistence type="predicted"/>
<reference evidence="3 4" key="1">
    <citation type="journal article" date="2015" name="Sci. Rep.">
        <title>Chromosome-level genome map provides insights into diverse defense mechanisms in the medicinal fungus Ganoderma sinense.</title>
        <authorList>
            <person name="Zhu Y."/>
            <person name="Xu J."/>
            <person name="Sun C."/>
            <person name="Zhou S."/>
            <person name="Xu H."/>
            <person name="Nelson D.R."/>
            <person name="Qian J."/>
            <person name="Song J."/>
            <person name="Luo H."/>
            <person name="Xiang L."/>
            <person name="Li Y."/>
            <person name="Xu Z."/>
            <person name="Ji A."/>
            <person name="Wang L."/>
            <person name="Lu S."/>
            <person name="Hayward A."/>
            <person name="Sun W."/>
            <person name="Li X."/>
            <person name="Schwartz D.C."/>
            <person name="Wang Y."/>
            <person name="Chen S."/>
        </authorList>
    </citation>
    <scope>NUCLEOTIDE SEQUENCE [LARGE SCALE GENOMIC DNA]</scope>
    <source>
        <strain evidence="3 4">ZZ0214-1</strain>
    </source>
</reference>
<dbReference type="OrthoDB" id="515064at2759"/>
<protein>
    <submittedName>
        <fullName evidence="3">Uncharacterized protein</fullName>
    </submittedName>
</protein>
<name>A0A2G8STF8_9APHY</name>
<feature type="region of interest" description="Disordered" evidence="1">
    <location>
        <begin position="1"/>
        <end position="54"/>
    </location>
</feature>
<evidence type="ECO:0000313" key="4">
    <source>
        <dbReference type="Proteomes" id="UP000230002"/>
    </source>
</evidence>
<dbReference type="EMBL" id="AYKW01000001">
    <property type="protein sequence ID" value="PIL36993.1"/>
    <property type="molecule type" value="Genomic_DNA"/>
</dbReference>
<comment type="caution">
    <text evidence="3">The sequence shown here is derived from an EMBL/GenBank/DDBJ whole genome shotgun (WGS) entry which is preliminary data.</text>
</comment>
<dbReference type="Proteomes" id="UP000230002">
    <property type="component" value="Unassembled WGS sequence"/>
</dbReference>